<proteinExistence type="predicted"/>
<dbReference type="InterPro" id="IPR002925">
    <property type="entry name" value="Dienelactn_hydro"/>
</dbReference>
<evidence type="ECO:0000313" key="3">
    <source>
        <dbReference type="Proteomes" id="UP000549617"/>
    </source>
</evidence>
<dbReference type="EMBL" id="JACIJC010000006">
    <property type="protein sequence ID" value="MBB5687604.1"/>
    <property type="molecule type" value="Genomic_DNA"/>
</dbReference>
<feature type="domain" description="Dienelactone hydrolase" evidence="1">
    <location>
        <begin position="19"/>
        <end position="237"/>
    </location>
</feature>
<dbReference type="SUPFAM" id="SSF53474">
    <property type="entry name" value="alpha/beta-Hydrolases"/>
    <property type="match status" value="1"/>
</dbReference>
<gene>
    <name evidence="2" type="ORF">FHS49_003646</name>
</gene>
<reference evidence="2 3" key="1">
    <citation type="submission" date="2020-08" db="EMBL/GenBank/DDBJ databases">
        <title>Genomic Encyclopedia of Type Strains, Phase IV (KMG-IV): sequencing the most valuable type-strain genomes for metagenomic binning, comparative biology and taxonomic classification.</title>
        <authorList>
            <person name="Goeker M."/>
        </authorList>
    </citation>
    <scope>NUCLEOTIDE SEQUENCE [LARGE SCALE GENOMIC DNA]</scope>
    <source>
        <strain evidence="2 3">DSM 25079</strain>
    </source>
</reference>
<dbReference type="InterPro" id="IPR050261">
    <property type="entry name" value="FrsA_esterase"/>
</dbReference>
<dbReference type="PANTHER" id="PTHR22946">
    <property type="entry name" value="DIENELACTONE HYDROLASE DOMAIN-CONTAINING PROTEIN-RELATED"/>
    <property type="match status" value="1"/>
</dbReference>
<dbReference type="AlphaFoldDB" id="A0A7W9EFY3"/>
<dbReference type="PANTHER" id="PTHR22946:SF0">
    <property type="entry name" value="DIENELACTONE HYDROLASE DOMAIN-CONTAINING PROTEIN"/>
    <property type="match status" value="1"/>
</dbReference>
<dbReference type="RefSeq" id="WP_184021570.1">
    <property type="nucleotide sequence ID" value="NZ_JACIJC010000006.1"/>
</dbReference>
<protein>
    <submittedName>
        <fullName evidence="2">Dienelactone hydrolase</fullName>
    </submittedName>
</protein>
<dbReference type="Proteomes" id="UP000549617">
    <property type="component" value="Unassembled WGS sequence"/>
</dbReference>
<dbReference type="InterPro" id="IPR029058">
    <property type="entry name" value="AB_hydrolase_fold"/>
</dbReference>
<accession>A0A7W9EFY3</accession>
<sequence>MTVQRRTMVYDGPGGPFEGVVAWDDALSGPRPGVMVIPNVLGQKEFDNVRAERLAARGYVGFAVDLFGQGERTTRDDPDMMRYINLLGEDRGLLRDRLLSAHATLKSLPEVDSARTAAIGFCFGGKSVLDLARAGADVAGVVSFHGVYDAPPFPNAAITAKILVCHGWEDPLCPPEATVALAQELNEAGVDWQIHAYGQTGHAFTDSGLAATGNGFGWSEAADRRSWKAMENFLEEIFG</sequence>
<name>A0A7W9EFY3_9SPHN</name>
<dbReference type="Pfam" id="PF01738">
    <property type="entry name" value="DLH"/>
    <property type="match status" value="1"/>
</dbReference>
<evidence type="ECO:0000259" key="1">
    <source>
        <dbReference type="Pfam" id="PF01738"/>
    </source>
</evidence>
<evidence type="ECO:0000313" key="2">
    <source>
        <dbReference type="EMBL" id="MBB5687604.1"/>
    </source>
</evidence>
<keyword evidence="2" id="KW-0378">Hydrolase</keyword>
<dbReference type="Gene3D" id="3.40.50.1820">
    <property type="entry name" value="alpha/beta hydrolase"/>
    <property type="match status" value="1"/>
</dbReference>
<comment type="caution">
    <text evidence="2">The sequence shown here is derived from an EMBL/GenBank/DDBJ whole genome shotgun (WGS) entry which is preliminary data.</text>
</comment>
<organism evidence="2 3">
    <name type="scientific">Sphingobium boeckii</name>
    <dbReference type="NCBI Taxonomy" id="1082345"/>
    <lineage>
        <taxon>Bacteria</taxon>
        <taxon>Pseudomonadati</taxon>
        <taxon>Pseudomonadota</taxon>
        <taxon>Alphaproteobacteria</taxon>
        <taxon>Sphingomonadales</taxon>
        <taxon>Sphingomonadaceae</taxon>
        <taxon>Sphingobium</taxon>
    </lineage>
</organism>
<dbReference type="GO" id="GO:0016787">
    <property type="term" value="F:hydrolase activity"/>
    <property type="evidence" value="ECO:0007669"/>
    <property type="project" value="UniProtKB-KW"/>
</dbReference>
<keyword evidence="3" id="KW-1185">Reference proteome</keyword>